<protein>
    <recommendedName>
        <fullName evidence="1">DUF5615 domain-containing protein</fullName>
    </recommendedName>
</protein>
<dbReference type="InterPro" id="IPR041049">
    <property type="entry name" value="DUF5615"/>
</dbReference>
<keyword evidence="3" id="KW-1185">Reference proteome</keyword>
<feature type="domain" description="DUF5615" evidence="1">
    <location>
        <begin position="1"/>
        <end position="107"/>
    </location>
</feature>
<gene>
    <name evidence="2" type="ORF">BN8_03744</name>
</gene>
<evidence type="ECO:0000313" key="2">
    <source>
        <dbReference type="EMBL" id="CCH54562.1"/>
    </source>
</evidence>
<organism evidence="2 3">
    <name type="scientific">Fibrisoma limi BUZ 3</name>
    <dbReference type="NCBI Taxonomy" id="1185876"/>
    <lineage>
        <taxon>Bacteria</taxon>
        <taxon>Pseudomonadati</taxon>
        <taxon>Bacteroidota</taxon>
        <taxon>Cytophagia</taxon>
        <taxon>Cytophagales</taxon>
        <taxon>Spirosomataceae</taxon>
        <taxon>Fibrisoma</taxon>
    </lineage>
</organism>
<dbReference type="STRING" id="1185876.BN8_03744"/>
<dbReference type="EMBL" id="CAIT01000007">
    <property type="protein sequence ID" value="CCH54562.1"/>
    <property type="molecule type" value="Genomic_DNA"/>
</dbReference>
<dbReference type="eggNOG" id="COG4634">
    <property type="taxonomic scope" value="Bacteria"/>
</dbReference>
<dbReference type="Proteomes" id="UP000009309">
    <property type="component" value="Unassembled WGS sequence"/>
</dbReference>
<dbReference type="Pfam" id="PF18480">
    <property type="entry name" value="DUF5615"/>
    <property type="match status" value="1"/>
</dbReference>
<dbReference type="RefSeq" id="WP_009283140.1">
    <property type="nucleotide sequence ID" value="NZ_CAIT01000007.1"/>
</dbReference>
<comment type="caution">
    <text evidence="2">The sequence shown here is derived from an EMBL/GenBank/DDBJ whole genome shotgun (WGS) entry which is preliminary data.</text>
</comment>
<sequence>MLILADENVERRGVLFLRDNGYSVDYVAEQSSGIDDTTVLDRAVKAYDLLLTGDKDFGELHFHQGFAHKGVLLYRLDRMPTMDKARLILKTLQENEAELQVAFTVVTPIKIRIRKL</sequence>
<evidence type="ECO:0000313" key="3">
    <source>
        <dbReference type="Proteomes" id="UP000009309"/>
    </source>
</evidence>
<dbReference type="OrthoDB" id="9806751at2"/>
<name>I2GKY6_9BACT</name>
<evidence type="ECO:0000259" key="1">
    <source>
        <dbReference type="Pfam" id="PF18480"/>
    </source>
</evidence>
<proteinExistence type="predicted"/>
<accession>I2GKY6</accession>
<reference evidence="2 3" key="1">
    <citation type="journal article" date="2012" name="J. Bacteriol.">
        <title>Genome Sequence of the Filamentous Bacterium Fibrisoma limi BUZ 3T.</title>
        <authorList>
            <person name="Filippini M."/>
            <person name="Qi W."/>
            <person name="Jaenicke S."/>
            <person name="Goesmann A."/>
            <person name="Smits T.H."/>
            <person name="Bagheri H.C."/>
        </authorList>
    </citation>
    <scope>NUCLEOTIDE SEQUENCE [LARGE SCALE GENOMIC DNA]</scope>
    <source>
        <strain evidence="3">BUZ 3T</strain>
    </source>
</reference>
<dbReference type="AlphaFoldDB" id="I2GKY6"/>